<dbReference type="InterPro" id="IPR029056">
    <property type="entry name" value="Ribokinase-like"/>
</dbReference>
<protein>
    <submittedName>
        <fullName evidence="1">Uncharacterized protein</fullName>
    </submittedName>
</protein>
<reference evidence="1 2" key="1">
    <citation type="journal article" date="2024" name="G3 (Bethesda)">
        <title>Genome assembly of Hibiscus sabdariffa L. provides insights into metabolisms of medicinal natural products.</title>
        <authorList>
            <person name="Kim T."/>
        </authorList>
    </citation>
    <scope>NUCLEOTIDE SEQUENCE [LARGE SCALE GENOMIC DNA]</scope>
    <source>
        <strain evidence="1">TK-2024</strain>
        <tissue evidence="1">Old leaves</tissue>
    </source>
</reference>
<name>A0ABR2A746_9ROSI</name>
<dbReference type="Proteomes" id="UP001396334">
    <property type="component" value="Unassembled WGS sequence"/>
</dbReference>
<proteinExistence type="predicted"/>
<comment type="caution">
    <text evidence="1">The sequence shown here is derived from an EMBL/GenBank/DDBJ whole genome shotgun (WGS) entry which is preliminary data.</text>
</comment>
<evidence type="ECO:0000313" key="2">
    <source>
        <dbReference type="Proteomes" id="UP001396334"/>
    </source>
</evidence>
<organism evidence="1 2">
    <name type="scientific">Hibiscus sabdariffa</name>
    <name type="common">roselle</name>
    <dbReference type="NCBI Taxonomy" id="183260"/>
    <lineage>
        <taxon>Eukaryota</taxon>
        <taxon>Viridiplantae</taxon>
        <taxon>Streptophyta</taxon>
        <taxon>Embryophyta</taxon>
        <taxon>Tracheophyta</taxon>
        <taxon>Spermatophyta</taxon>
        <taxon>Magnoliopsida</taxon>
        <taxon>eudicotyledons</taxon>
        <taxon>Gunneridae</taxon>
        <taxon>Pentapetalae</taxon>
        <taxon>rosids</taxon>
        <taxon>malvids</taxon>
        <taxon>Malvales</taxon>
        <taxon>Malvaceae</taxon>
        <taxon>Malvoideae</taxon>
        <taxon>Hibiscus</taxon>
    </lineage>
</organism>
<dbReference type="Gene3D" id="3.40.1190.20">
    <property type="match status" value="1"/>
</dbReference>
<keyword evidence="2" id="KW-1185">Reference proteome</keyword>
<evidence type="ECO:0000313" key="1">
    <source>
        <dbReference type="EMBL" id="KAK8488830.1"/>
    </source>
</evidence>
<dbReference type="EMBL" id="JBBPBN010000336">
    <property type="protein sequence ID" value="KAK8488830.1"/>
    <property type="molecule type" value="Genomic_DNA"/>
</dbReference>
<gene>
    <name evidence="1" type="ORF">V6N11_025344</name>
</gene>
<sequence>MFDFEMVVGREILPETLEKMVEICDSDFVDIQALIRSFDKNDGTIKLMGLKESGFYHLLPRVKFLKASMKEALFMDVEEVKAMVLCGGNTWERWV</sequence>
<accession>A0ABR2A746</accession>